<organism evidence="6 7">
    <name type="scientific">Pollutimonas thiosulfatoxidans</name>
    <dbReference type="NCBI Taxonomy" id="2028345"/>
    <lineage>
        <taxon>Bacteria</taxon>
        <taxon>Pseudomonadati</taxon>
        <taxon>Pseudomonadota</taxon>
        <taxon>Betaproteobacteria</taxon>
        <taxon>Burkholderiales</taxon>
        <taxon>Alcaligenaceae</taxon>
        <taxon>Pollutimonas</taxon>
    </lineage>
</organism>
<dbReference type="HAMAP" id="MF_01632">
    <property type="entry name" value="UbiC"/>
    <property type="match status" value="1"/>
</dbReference>
<reference evidence="6 7" key="1">
    <citation type="submission" date="2017-08" db="EMBL/GenBank/DDBJ databases">
        <authorList>
            <person name="Park S.-J."/>
            <person name="Kim H."/>
        </authorList>
    </citation>
    <scope>NUCLEOTIDE SEQUENCE [LARGE SCALE GENOMIC DNA]</scope>
    <source>
        <strain evidence="7">ye3</strain>
    </source>
</reference>
<evidence type="ECO:0000256" key="1">
    <source>
        <dbReference type="ARBA" id="ARBA00022490"/>
    </source>
</evidence>
<keyword evidence="2 5" id="KW-0831">Ubiquinone biosynthesis</keyword>
<dbReference type="EMBL" id="CP022987">
    <property type="protein sequence ID" value="QAA93503.1"/>
    <property type="molecule type" value="Genomic_DNA"/>
</dbReference>
<evidence type="ECO:0000256" key="2">
    <source>
        <dbReference type="ARBA" id="ARBA00022688"/>
    </source>
</evidence>
<dbReference type="InterPro" id="IPR028978">
    <property type="entry name" value="Chorismate_lyase_/UTRA_dom_sf"/>
</dbReference>
<evidence type="ECO:0000256" key="3">
    <source>
        <dbReference type="ARBA" id="ARBA00023239"/>
    </source>
</evidence>
<feature type="binding site" evidence="5">
    <location>
        <position position="74"/>
    </location>
    <ligand>
        <name>substrate</name>
    </ligand>
</feature>
<keyword evidence="4 5" id="KW-0670">Pyruvate</keyword>
<dbReference type="Pfam" id="PF04345">
    <property type="entry name" value="Chor_lyase"/>
    <property type="match status" value="1"/>
</dbReference>
<comment type="catalytic activity">
    <reaction evidence="5">
        <text>chorismate = 4-hydroxybenzoate + pyruvate</text>
        <dbReference type="Rhea" id="RHEA:16505"/>
        <dbReference type="ChEBI" id="CHEBI:15361"/>
        <dbReference type="ChEBI" id="CHEBI:17879"/>
        <dbReference type="ChEBI" id="CHEBI:29748"/>
        <dbReference type="EC" id="4.1.3.40"/>
    </reaction>
</comment>
<evidence type="ECO:0000256" key="5">
    <source>
        <dbReference type="HAMAP-Rule" id="MF_01632"/>
    </source>
</evidence>
<comment type="caution">
    <text evidence="5">Lacks conserved residue(s) required for the propagation of feature annotation.</text>
</comment>
<dbReference type="GO" id="GO:0008813">
    <property type="term" value="F:chorismate lyase activity"/>
    <property type="evidence" value="ECO:0007669"/>
    <property type="project" value="UniProtKB-UniRule"/>
</dbReference>
<evidence type="ECO:0000313" key="7">
    <source>
        <dbReference type="Proteomes" id="UP000283474"/>
    </source>
</evidence>
<protein>
    <recommendedName>
        <fullName evidence="5">Probable chorismate pyruvate-lyase</fullName>
        <shortName evidence="5">CL</shortName>
        <shortName evidence="5">CPL</shortName>
        <ecNumber evidence="5">4.1.3.40</ecNumber>
    </recommendedName>
</protein>
<gene>
    <name evidence="5" type="primary">ubiC</name>
    <name evidence="6" type="ORF">CKA81_06370</name>
</gene>
<dbReference type="AlphaFoldDB" id="A0A410GB37"/>
<dbReference type="UniPathway" id="UPA00232"/>
<evidence type="ECO:0000313" key="6">
    <source>
        <dbReference type="EMBL" id="QAA93503.1"/>
    </source>
</evidence>
<dbReference type="PANTHER" id="PTHR38683">
    <property type="entry name" value="CHORISMATE PYRUVATE-LYASE"/>
    <property type="match status" value="1"/>
</dbReference>
<comment type="similarity">
    <text evidence="5">Belongs to the UbiC family.</text>
</comment>
<dbReference type="InterPro" id="IPR007440">
    <property type="entry name" value="Chorismate--pyruvate_lyase"/>
</dbReference>
<name>A0A410GB37_9BURK</name>
<feature type="binding site" evidence="5">
    <location>
        <position position="174"/>
    </location>
    <ligand>
        <name>substrate</name>
    </ligand>
</feature>
<comment type="pathway">
    <text evidence="5">Cofactor biosynthesis; ubiquinone biosynthesis.</text>
</comment>
<keyword evidence="3 5" id="KW-0456">Lyase</keyword>
<evidence type="ECO:0000256" key="4">
    <source>
        <dbReference type="ARBA" id="ARBA00023317"/>
    </source>
</evidence>
<dbReference type="KEGG" id="pus:CKA81_06370"/>
<keyword evidence="7" id="KW-1185">Reference proteome</keyword>
<dbReference type="Gene3D" id="3.40.1410.10">
    <property type="entry name" value="Chorismate lyase-like"/>
    <property type="match status" value="1"/>
</dbReference>
<dbReference type="Proteomes" id="UP000283474">
    <property type="component" value="Chromosome"/>
</dbReference>
<sequence>MQLNPPDHSNWLAAPSPSFSHQQKYWLFRPGALTAGLRKLGKVQLRVIREHADGLHPAEAWMLQRPPRQAIWVREIIMSIDGVNSVFARSFTPLQASHGLWQGMRRLRTRPLADMLYHNPQITRSGFAACRLNAQQPLYRSAQHILAEACPTPQALLARCSVFQRVGEPLLVAECFLPAFWSLAAAQSGSMP</sequence>
<feature type="binding site" evidence="5">
    <location>
        <position position="112"/>
    </location>
    <ligand>
        <name>substrate</name>
    </ligand>
</feature>
<comment type="function">
    <text evidence="5">Removes the pyruvyl group from chorismate, with concomitant aromatization of the ring, to provide 4-hydroxybenzoate (4HB) for the ubiquinone pathway.</text>
</comment>
<dbReference type="OrthoDB" id="8606430at2"/>
<proteinExistence type="inferred from homology"/>
<dbReference type="RefSeq" id="WP_128354548.1">
    <property type="nucleotide sequence ID" value="NZ_CP022987.1"/>
</dbReference>
<dbReference type="GO" id="GO:0006744">
    <property type="term" value="P:ubiquinone biosynthetic process"/>
    <property type="evidence" value="ECO:0007669"/>
    <property type="project" value="UniProtKB-UniRule"/>
</dbReference>
<dbReference type="SUPFAM" id="SSF64288">
    <property type="entry name" value="Chorismate lyase-like"/>
    <property type="match status" value="1"/>
</dbReference>
<dbReference type="GO" id="GO:0005829">
    <property type="term" value="C:cytosol"/>
    <property type="evidence" value="ECO:0007669"/>
    <property type="project" value="TreeGrafter"/>
</dbReference>
<dbReference type="PANTHER" id="PTHR38683:SF1">
    <property type="entry name" value="CHORISMATE PYRUVATE-LYASE"/>
    <property type="match status" value="1"/>
</dbReference>
<keyword evidence="1 5" id="KW-0963">Cytoplasm</keyword>
<accession>A0A410GB37</accession>
<dbReference type="EC" id="4.1.3.40" evidence="5"/>
<dbReference type="GO" id="GO:0042866">
    <property type="term" value="P:pyruvate biosynthetic process"/>
    <property type="evidence" value="ECO:0007669"/>
    <property type="project" value="UniProtKB-UniRule"/>
</dbReference>
<comment type="subcellular location">
    <subcellularLocation>
        <location evidence="5">Cytoplasm</location>
    </subcellularLocation>
</comment>